<sequence length="82" mass="8567">MVSHSGPCGSQALTYLYGRFPPKTDATAGGRLRPSFRSSWKQGSRPPVAATSIGGQPARLVVCWDARCGQAVSSVSNSKAPC</sequence>
<dbReference type="Proteomes" id="UP000821845">
    <property type="component" value="Chromosome 3"/>
</dbReference>
<gene>
    <name evidence="1" type="ORF">HPB50_004374</name>
</gene>
<proteinExistence type="predicted"/>
<evidence type="ECO:0000313" key="1">
    <source>
        <dbReference type="EMBL" id="KAH6935186.1"/>
    </source>
</evidence>
<organism evidence="1 2">
    <name type="scientific">Hyalomma asiaticum</name>
    <name type="common">Tick</name>
    <dbReference type="NCBI Taxonomy" id="266040"/>
    <lineage>
        <taxon>Eukaryota</taxon>
        <taxon>Metazoa</taxon>
        <taxon>Ecdysozoa</taxon>
        <taxon>Arthropoda</taxon>
        <taxon>Chelicerata</taxon>
        <taxon>Arachnida</taxon>
        <taxon>Acari</taxon>
        <taxon>Parasitiformes</taxon>
        <taxon>Ixodida</taxon>
        <taxon>Ixodoidea</taxon>
        <taxon>Ixodidae</taxon>
        <taxon>Hyalomminae</taxon>
        <taxon>Hyalomma</taxon>
    </lineage>
</organism>
<keyword evidence="2" id="KW-1185">Reference proteome</keyword>
<accession>A0ACB7SMC9</accession>
<reference evidence="1" key="1">
    <citation type="submission" date="2020-05" db="EMBL/GenBank/DDBJ databases">
        <title>Large-scale comparative analyses of tick genomes elucidate their genetic diversity and vector capacities.</title>
        <authorList>
            <person name="Jia N."/>
            <person name="Wang J."/>
            <person name="Shi W."/>
            <person name="Du L."/>
            <person name="Sun Y."/>
            <person name="Zhan W."/>
            <person name="Jiang J."/>
            <person name="Wang Q."/>
            <person name="Zhang B."/>
            <person name="Ji P."/>
            <person name="Sakyi L.B."/>
            <person name="Cui X."/>
            <person name="Yuan T."/>
            <person name="Jiang B."/>
            <person name="Yang W."/>
            <person name="Lam T.T.-Y."/>
            <person name="Chang Q."/>
            <person name="Ding S."/>
            <person name="Wang X."/>
            <person name="Zhu J."/>
            <person name="Ruan X."/>
            <person name="Zhao L."/>
            <person name="Wei J."/>
            <person name="Que T."/>
            <person name="Du C."/>
            <person name="Cheng J."/>
            <person name="Dai P."/>
            <person name="Han X."/>
            <person name="Huang E."/>
            <person name="Gao Y."/>
            <person name="Liu J."/>
            <person name="Shao H."/>
            <person name="Ye R."/>
            <person name="Li L."/>
            <person name="Wei W."/>
            <person name="Wang X."/>
            <person name="Wang C."/>
            <person name="Yang T."/>
            <person name="Huo Q."/>
            <person name="Li W."/>
            <person name="Guo W."/>
            <person name="Chen H."/>
            <person name="Zhou L."/>
            <person name="Ni X."/>
            <person name="Tian J."/>
            <person name="Zhou Y."/>
            <person name="Sheng Y."/>
            <person name="Liu T."/>
            <person name="Pan Y."/>
            <person name="Xia L."/>
            <person name="Li J."/>
            <person name="Zhao F."/>
            <person name="Cao W."/>
        </authorList>
    </citation>
    <scope>NUCLEOTIDE SEQUENCE</scope>
    <source>
        <strain evidence="1">Hyas-2018</strain>
    </source>
</reference>
<evidence type="ECO:0000313" key="2">
    <source>
        <dbReference type="Proteomes" id="UP000821845"/>
    </source>
</evidence>
<name>A0ACB7SMC9_HYAAI</name>
<comment type="caution">
    <text evidence="1">The sequence shown here is derived from an EMBL/GenBank/DDBJ whole genome shotgun (WGS) entry which is preliminary data.</text>
</comment>
<protein>
    <submittedName>
        <fullName evidence="1">Uncharacterized protein</fullName>
    </submittedName>
</protein>
<dbReference type="EMBL" id="CM023483">
    <property type="protein sequence ID" value="KAH6935186.1"/>
    <property type="molecule type" value="Genomic_DNA"/>
</dbReference>